<dbReference type="EMBL" id="PXOF01000077">
    <property type="protein sequence ID" value="RGP67947.1"/>
    <property type="molecule type" value="Genomic_DNA"/>
</dbReference>
<feature type="region of interest" description="Disordered" evidence="1">
    <location>
        <begin position="1"/>
        <end position="24"/>
    </location>
</feature>
<accession>A0A395S6S7</accession>
<gene>
    <name evidence="2" type="ORF">FSPOR_5608</name>
</gene>
<sequence length="327" mass="37399">MSGDSDPCQDNLSNNPDTSDETPKQWTWGFQTLENLLHETKGAVTGQIVNFVGRHLRGTKLIFVVGKAGTGKTSILWELTDLKTLQPGRTLKRGTKNYRVCPYMINDQQYLFIDTAGFGDPDQEDIETFKDLAYARMQSLYEDRIIHQILKPSISEGRYQGAYVYHHGVADGILTPDSYPGLDYDKHKKQRREELHNLMRRRYAECHYDPVKLQFMKEVEGNVPFLETEAAKVLRATPVGVTVNIVRGKCMIEAAQGAPPLDFGQIPNFTETSWKETMLEWWEIVNEAARIFHDARERSTQPYTTGLVEIFQSIRDSWNDATSDGQW</sequence>
<dbReference type="AlphaFoldDB" id="A0A395S6S7"/>
<protein>
    <recommendedName>
        <fullName evidence="4">G domain-containing protein</fullName>
    </recommendedName>
</protein>
<dbReference type="STRING" id="5514.A0A395S6S7"/>
<proteinExistence type="predicted"/>
<feature type="compositionally biased region" description="Polar residues" evidence="1">
    <location>
        <begin position="8"/>
        <end position="17"/>
    </location>
</feature>
<dbReference type="Gene3D" id="3.40.50.300">
    <property type="entry name" value="P-loop containing nucleotide triphosphate hydrolases"/>
    <property type="match status" value="1"/>
</dbReference>
<dbReference type="InterPro" id="IPR027417">
    <property type="entry name" value="P-loop_NTPase"/>
</dbReference>
<dbReference type="SUPFAM" id="SSF52540">
    <property type="entry name" value="P-loop containing nucleoside triphosphate hydrolases"/>
    <property type="match status" value="1"/>
</dbReference>
<comment type="caution">
    <text evidence="2">The sequence shown here is derived from an EMBL/GenBank/DDBJ whole genome shotgun (WGS) entry which is preliminary data.</text>
</comment>
<name>A0A395S6S7_FUSSP</name>
<evidence type="ECO:0000313" key="3">
    <source>
        <dbReference type="Proteomes" id="UP000266152"/>
    </source>
</evidence>
<organism evidence="2 3">
    <name type="scientific">Fusarium sporotrichioides</name>
    <dbReference type="NCBI Taxonomy" id="5514"/>
    <lineage>
        <taxon>Eukaryota</taxon>
        <taxon>Fungi</taxon>
        <taxon>Dikarya</taxon>
        <taxon>Ascomycota</taxon>
        <taxon>Pezizomycotina</taxon>
        <taxon>Sordariomycetes</taxon>
        <taxon>Hypocreomycetidae</taxon>
        <taxon>Hypocreales</taxon>
        <taxon>Nectriaceae</taxon>
        <taxon>Fusarium</taxon>
    </lineage>
</organism>
<evidence type="ECO:0008006" key="4">
    <source>
        <dbReference type="Google" id="ProtNLM"/>
    </source>
</evidence>
<dbReference type="Proteomes" id="UP000266152">
    <property type="component" value="Unassembled WGS sequence"/>
</dbReference>
<evidence type="ECO:0000313" key="2">
    <source>
        <dbReference type="EMBL" id="RGP67947.1"/>
    </source>
</evidence>
<dbReference type="CDD" id="cd01983">
    <property type="entry name" value="SIMIBI"/>
    <property type="match status" value="1"/>
</dbReference>
<keyword evidence="3" id="KW-1185">Reference proteome</keyword>
<evidence type="ECO:0000256" key="1">
    <source>
        <dbReference type="SAM" id="MobiDB-lite"/>
    </source>
</evidence>
<reference evidence="2 3" key="1">
    <citation type="journal article" date="2018" name="PLoS Pathog.">
        <title>Evolution of structural diversity of trichothecenes, a family of toxins produced by plant pathogenic and entomopathogenic fungi.</title>
        <authorList>
            <person name="Proctor R.H."/>
            <person name="McCormick S.P."/>
            <person name="Kim H.S."/>
            <person name="Cardoza R.E."/>
            <person name="Stanley A.M."/>
            <person name="Lindo L."/>
            <person name="Kelly A."/>
            <person name="Brown D.W."/>
            <person name="Lee T."/>
            <person name="Vaughan M.M."/>
            <person name="Alexander N.J."/>
            <person name="Busman M."/>
            <person name="Gutierrez S."/>
        </authorList>
    </citation>
    <scope>NUCLEOTIDE SEQUENCE [LARGE SCALE GENOMIC DNA]</scope>
    <source>
        <strain evidence="2 3">NRRL 3299</strain>
    </source>
</reference>